<dbReference type="Pfam" id="PF12704">
    <property type="entry name" value="MacB_PCD"/>
    <property type="match status" value="2"/>
</dbReference>
<evidence type="ECO:0000256" key="5">
    <source>
        <dbReference type="ARBA" id="ARBA00023136"/>
    </source>
</evidence>
<dbReference type="InterPro" id="IPR003838">
    <property type="entry name" value="ABC3_permease_C"/>
</dbReference>
<keyword evidence="3 6" id="KW-0812">Transmembrane</keyword>
<feature type="transmembrane region" description="Helical" evidence="6">
    <location>
        <begin position="283"/>
        <end position="303"/>
    </location>
</feature>
<protein>
    <recommendedName>
        <fullName evidence="11">ABC transporter permease</fullName>
    </recommendedName>
</protein>
<evidence type="ECO:0000259" key="8">
    <source>
        <dbReference type="Pfam" id="PF12704"/>
    </source>
</evidence>
<dbReference type="RefSeq" id="WP_099152511.1">
    <property type="nucleotide sequence ID" value="NZ_PDUD01000027.1"/>
</dbReference>
<evidence type="ECO:0000256" key="3">
    <source>
        <dbReference type="ARBA" id="ARBA00022692"/>
    </source>
</evidence>
<evidence type="ECO:0008006" key="11">
    <source>
        <dbReference type="Google" id="ProtNLM"/>
    </source>
</evidence>
<evidence type="ECO:0000259" key="7">
    <source>
        <dbReference type="Pfam" id="PF02687"/>
    </source>
</evidence>
<keyword evidence="10" id="KW-1185">Reference proteome</keyword>
<feature type="transmembrane region" description="Helical" evidence="6">
    <location>
        <begin position="376"/>
        <end position="402"/>
    </location>
</feature>
<feature type="domain" description="ABC3 transporter permease C-terminal" evidence="7">
    <location>
        <begin position="686"/>
        <end position="795"/>
    </location>
</feature>
<evidence type="ECO:0000256" key="4">
    <source>
        <dbReference type="ARBA" id="ARBA00022989"/>
    </source>
</evidence>
<dbReference type="Proteomes" id="UP000223913">
    <property type="component" value="Unassembled WGS sequence"/>
</dbReference>
<dbReference type="InterPro" id="IPR025857">
    <property type="entry name" value="MacB_PCD"/>
</dbReference>
<feature type="transmembrane region" description="Helical" evidence="6">
    <location>
        <begin position="725"/>
        <end position="745"/>
    </location>
</feature>
<evidence type="ECO:0000256" key="2">
    <source>
        <dbReference type="ARBA" id="ARBA00022475"/>
    </source>
</evidence>
<feature type="transmembrane region" description="Helical" evidence="6">
    <location>
        <begin position="334"/>
        <end position="356"/>
    </location>
</feature>
<evidence type="ECO:0000256" key="6">
    <source>
        <dbReference type="SAM" id="Phobius"/>
    </source>
</evidence>
<dbReference type="Pfam" id="PF02687">
    <property type="entry name" value="FtsX"/>
    <property type="match status" value="2"/>
</dbReference>
<feature type="domain" description="ABC3 transporter permease C-terminal" evidence="7">
    <location>
        <begin position="289"/>
        <end position="402"/>
    </location>
</feature>
<feature type="domain" description="MacB-like periplasmic core" evidence="8">
    <location>
        <begin position="20"/>
        <end position="247"/>
    </location>
</feature>
<evidence type="ECO:0000256" key="1">
    <source>
        <dbReference type="ARBA" id="ARBA00004651"/>
    </source>
</evidence>
<proteinExistence type="predicted"/>
<dbReference type="GO" id="GO:0005886">
    <property type="term" value="C:plasma membrane"/>
    <property type="evidence" value="ECO:0007669"/>
    <property type="project" value="UniProtKB-SubCell"/>
</dbReference>
<dbReference type="AlphaFoldDB" id="A0A2D0N6K5"/>
<accession>A0A2D0N6K5</accession>
<comment type="subcellular location">
    <subcellularLocation>
        <location evidence="1">Cell membrane</location>
        <topology evidence="1">Multi-pass membrane protein</topology>
    </subcellularLocation>
</comment>
<feature type="domain" description="MacB-like periplasmic core" evidence="8">
    <location>
        <begin position="490"/>
        <end position="639"/>
    </location>
</feature>
<sequence length="804" mass="89538">MLRNYFKVAWRNLRKTPALTLINATGLAVGLGFLFLTAAYIWREYQVNTVIPDNDRVLVLKSNWKRAGMGLEFTTFAPLARSLYENYSDLVENYYHHDGISSIVSHGDQLFSESLQPGDPTFLEMFGFELLYGSAEGALEAPFTLVLTESKARKYFGRADVVGETLEIQSFSGAEQAFEITAVLQDLPYNTVTSYNNGSNEIFLSAASLDFFGRRESFESWQNPYLISYVKLREGVTADRLEEPLRELLRANTPEEVHQNLEIYTAAVRDYYLQLNDGSARRMMLTMGFIALFILFMAVVNFINTTVGNSLTRLKETGLRKVLGGNRQQVTAQFLVEALVFSTLAAVAGILIYTLARPAFSHILGKSLPGLSDMPVLFALFPLLTALAVGLLAGIYPALVLAAQPSVAAMQGKLKAVREKKHLRHFLLALQFTTAIIVFVGAVVVHQQVSYFFNANLGYDKESVLVLRTPRDWSEAGVQKMQTARREFARLPQVSGATFSFEIPDGQSGSISNQLYRAGQDAGEAITATSLVTDAHYLDTYAMELATGDFFDPSGSPANLQALVLNETAARELGWDDPQEAVGEQLMLNQNEAPFTVKGVVRDFHFNTMHENIRPIFFQHVSGALLYRYFSFKIRPGNLAATVTAIQDQWSALFPDAPFDYQFMDETLAGRYQNELQLKKASQAATIIALLIVLLGVIGIILLAITRKTKEIGIRSVLGASRSQIIWLFGREFFWIIVVANLVAWPVAWGLLQQWLTHYAYQVEISMVVFAGTGLLVVGLTAVIVSWLVGRKMRRNPALSLRDE</sequence>
<evidence type="ECO:0000313" key="10">
    <source>
        <dbReference type="Proteomes" id="UP000223913"/>
    </source>
</evidence>
<feature type="transmembrane region" description="Helical" evidence="6">
    <location>
        <begin position="423"/>
        <end position="445"/>
    </location>
</feature>
<reference evidence="9 10" key="1">
    <citation type="submission" date="2017-10" db="EMBL/GenBank/DDBJ databases">
        <title>The draft genome sequence of Lewinella nigricans NBRC 102662.</title>
        <authorList>
            <person name="Wang K."/>
        </authorList>
    </citation>
    <scope>NUCLEOTIDE SEQUENCE [LARGE SCALE GENOMIC DNA]</scope>
    <source>
        <strain evidence="9 10">NBRC 102662</strain>
    </source>
</reference>
<feature type="transmembrane region" description="Helical" evidence="6">
    <location>
        <begin position="765"/>
        <end position="789"/>
    </location>
</feature>
<dbReference type="PANTHER" id="PTHR30572">
    <property type="entry name" value="MEMBRANE COMPONENT OF TRANSPORTER-RELATED"/>
    <property type="match status" value="1"/>
</dbReference>
<name>A0A2D0N6K5_FLAN2</name>
<comment type="caution">
    <text evidence="9">The sequence shown here is derived from an EMBL/GenBank/DDBJ whole genome shotgun (WGS) entry which is preliminary data.</text>
</comment>
<keyword evidence="5 6" id="KW-0472">Membrane</keyword>
<dbReference type="InterPro" id="IPR050250">
    <property type="entry name" value="Macrolide_Exporter_MacB"/>
</dbReference>
<feature type="transmembrane region" description="Helical" evidence="6">
    <location>
        <begin position="684"/>
        <end position="705"/>
    </location>
</feature>
<dbReference type="EMBL" id="PDUD01000027">
    <property type="protein sequence ID" value="PHN04125.1"/>
    <property type="molecule type" value="Genomic_DNA"/>
</dbReference>
<dbReference type="PANTHER" id="PTHR30572:SF18">
    <property type="entry name" value="ABC-TYPE MACROLIDE FAMILY EXPORT SYSTEM PERMEASE COMPONENT 2"/>
    <property type="match status" value="1"/>
</dbReference>
<dbReference type="OrthoDB" id="5933722at2"/>
<feature type="transmembrane region" description="Helical" evidence="6">
    <location>
        <begin position="21"/>
        <end position="42"/>
    </location>
</feature>
<gene>
    <name evidence="9" type="ORF">CRP01_23295</name>
</gene>
<keyword evidence="2" id="KW-1003">Cell membrane</keyword>
<dbReference type="GO" id="GO:0022857">
    <property type="term" value="F:transmembrane transporter activity"/>
    <property type="evidence" value="ECO:0007669"/>
    <property type="project" value="TreeGrafter"/>
</dbReference>
<evidence type="ECO:0000313" key="9">
    <source>
        <dbReference type="EMBL" id="PHN04125.1"/>
    </source>
</evidence>
<keyword evidence="4 6" id="KW-1133">Transmembrane helix</keyword>
<organism evidence="9 10">
    <name type="scientific">Flavilitoribacter nigricans (strain ATCC 23147 / DSM 23189 / NBRC 102662 / NCIMB 1420 / SS-2)</name>
    <name type="common">Lewinella nigricans</name>
    <dbReference type="NCBI Taxonomy" id="1122177"/>
    <lineage>
        <taxon>Bacteria</taxon>
        <taxon>Pseudomonadati</taxon>
        <taxon>Bacteroidota</taxon>
        <taxon>Saprospiria</taxon>
        <taxon>Saprospirales</taxon>
        <taxon>Lewinellaceae</taxon>
        <taxon>Flavilitoribacter</taxon>
    </lineage>
</organism>